<dbReference type="STRING" id="551996.SAMN05192573_110137"/>
<reference evidence="3" key="1">
    <citation type="submission" date="2016-10" db="EMBL/GenBank/DDBJ databases">
        <authorList>
            <person name="Varghese N."/>
            <person name="Submissions S."/>
        </authorList>
    </citation>
    <scope>NUCLEOTIDE SEQUENCE [LARGE SCALE GENOMIC DNA]</scope>
    <source>
        <strain evidence="3">Gh-67</strain>
    </source>
</reference>
<dbReference type="EMBL" id="FNCG01000010">
    <property type="protein sequence ID" value="SDH53289.1"/>
    <property type="molecule type" value="Genomic_DNA"/>
</dbReference>
<name>A0A1G8D7F7_9SPHI</name>
<dbReference type="AlphaFoldDB" id="A0A1G8D7F7"/>
<protein>
    <recommendedName>
        <fullName evidence="4">Lipoprotein</fullName>
    </recommendedName>
</protein>
<dbReference type="RefSeq" id="WP_091170749.1">
    <property type="nucleotide sequence ID" value="NZ_FNCG01000010.1"/>
</dbReference>
<sequence>MKQYFKFFMLCGIAFIAACHSKSAKVQLFIDGIYVNHAQSEYSIADDTLVFTHTDNQHYLIKRNTGYQAIRNGKLLSKKHKLEKVEGDYDSATELLNETNTGRVFRFDPDKGILMLKQAVYRKIN</sequence>
<evidence type="ECO:0000313" key="3">
    <source>
        <dbReference type="Proteomes" id="UP000199705"/>
    </source>
</evidence>
<organism evidence="2 3">
    <name type="scientific">Mucilaginibacter gossypii</name>
    <dbReference type="NCBI Taxonomy" id="551996"/>
    <lineage>
        <taxon>Bacteria</taxon>
        <taxon>Pseudomonadati</taxon>
        <taxon>Bacteroidota</taxon>
        <taxon>Sphingobacteriia</taxon>
        <taxon>Sphingobacteriales</taxon>
        <taxon>Sphingobacteriaceae</taxon>
        <taxon>Mucilaginibacter</taxon>
    </lineage>
</organism>
<feature type="signal peptide" evidence="1">
    <location>
        <begin position="1"/>
        <end position="24"/>
    </location>
</feature>
<evidence type="ECO:0000313" key="2">
    <source>
        <dbReference type="EMBL" id="SDH53289.1"/>
    </source>
</evidence>
<proteinExistence type="predicted"/>
<keyword evidence="1" id="KW-0732">Signal</keyword>
<gene>
    <name evidence="2" type="ORF">SAMN05192573_110137</name>
</gene>
<feature type="chain" id="PRO_5011701325" description="Lipoprotein" evidence="1">
    <location>
        <begin position="25"/>
        <end position="125"/>
    </location>
</feature>
<dbReference type="PROSITE" id="PS51257">
    <property type="entry name" value="PROKAR_LIPOPROTEIN"/>
    <property type="match status" value="1"/>
</dbReference>
<accession>A0A1G8D7F7</accession>
<evidence type="ECO:0008006" key="4">
    <source>
        <dbReference type="Google" id="ProtNLM"/>
    </source>
</evidence>
<dbReference type="Proteomes" id="UP000199705">
    <property type="component" value="Unassembled WGS sequence"/>
</dbReference>
<evidence type="ECO:0000256" key="1">
    <source>
        <dbReference type="SAM" id="SignalP"/>
    </source>
</evidence>
<keyword evidence="3" id="KW-1185">Reference proteome</keyword>